<dbReference type="InterPro" id="IPR017452">
    <property type="entry name" value="GPCR_Rhodpsn_7TM"/>
</dbReference>
<feature type="transmembrane region" description="Helical" evidence="6">
    <location>
        <begin position="180"/>
        <end position="198"/>
    </location>
</feature>
<evidence type="ECO:0000256" key="6">
    <source>
        <dbReference type="SAM" id="Phobius"/>
    </source>
</evidence>
<evidence type="ECO:0000259" key="7">
    <source>
        <dbReference type="PROSITE" id="PS50262"/>
    </source>
</evidence>
<accession>A0A226EQS1</accession>
<dbReference type="SMART" id="SM01381">
    <property type="entry name" value="7TM_GPCR_Srsx"/>
    <property type="match status" value="1"/>
</dbReference>
<dbReference type="OMA" id="VICNIFR"/>
<dbReference type="OrthoDB" id="10011262at2759"/>
<gene>
    <name evidence="8" type="ORF">Fcan01_05719</name>
</gene>
<evidence type="ECO:0000256" key="4">
    <source>
        <dbReference type="ARBA" id="ARBA00022989"/>
    </source>
</evidence>
<evidence type="ECO:0000256" key="5">
    <source>
        <dbReference type="ARBA" id="ARBA00023136"/>
    </source>
</evidence>
<dbReference type="AlphaFoldDB" id="A0A226EQS1"/>
<evidence type="ECO:0000313" key="8">
    <source>
        <dbReference type="EMBL" id="OXA59973.1"/>
    </source>
</evidence>
<dbReference type="GO" id="GO:0004930">
    <property type="term" value="F:G protein-coupled receptor activity"/>
    <property type="evidence" value="ECO:0007669"/>
    <property type="project" value="InterPro"/>
</dbReference>
<feature type="transmembrane region" description="Helical" evidence="6">
    <location>
        <begin position="54"/>
        <end position="79"/>
    </location>
</feature>
<comment type="similarity">
    <text evidence="2">Belongs to the G-protein coupled receptor 1 family.</text>
</comment>
<dbReference type="Pfam" id="PF00001">
    <property type="entry name" value="7tm_1"/>
    <property type="match status" value="1"/>
</dbReference>
<organism evidence="8 9">
    <name type="scientific">Folsomia candida</name>
    <name type="common">Springtail</name>
    <dbReference type="NCBI Taxonomy" id="158441"/>
    <lineage>
        <taxon>Eukaryota</taxon>
        <taxon>Metazoa</taxon>
        <taxon>Ecdysozoa</taxon>
        <taxon>Arthropoda</taxon>
        <taxon>Hexapoda</taxon>
        <taxon>Collembola</taxon>
        <taxon>Entomobryomorpha</taxon>
        <taxon>Isotomoidea</taxon>
        <taxon>Isotomidae</taxon>
        <taxon>Proisotominae</taxon>
        <taxon>Folsomia</taxon>
    </lineage>
</organism>
<name>A0A226EQS1_FOLCA</name>
<keyword evidence="4 6" id="KW-1133">Transmembrane helix</keyword>
<dbReference type="PANTHER" id="PTHR46641">
    <property type="entry name" value="FMRFAMIDE RECEPTOR-RELATED"/>
    <property type="match status" value="1"/>
</dbReference>
<comment type="subcellular location">
    <subcellularLocation>
        <location evidence="1">Membrane</location>
    </subcellularLocation>
</comment>
<evidence type="ECO:0000256" key="3">
    <source>
        <dbReference type="ARBA" id="ARBA00022692"/>
    </source>
</evidence>
<evidence type="ECO:0000256" key="1">
    <source>
        <dbReference type="ARBA" id="ARBA00004370"/>
    </source>
</evidence>
<keyword evidence="5 6" id="KW-0472">Membrane</keyword>
<dbReference type="PRINTS" id="PR00237">
    <property type="entry name" value="GPCRRHODOPSN"/>
</dbReference>
<dbReference type="EMBL" id="LNIX01000002">
    <property type="protein sequence ID" value="OXA59973.1"/>
    <property type="molecule type" value="Genomic_DNA"/>
</dbReference>
<dbReference type="PANTHER" id="PTHR46641:SF2">
    <property type="entry name" value="FMRFAMIDE RECEPTOR"/>
    <property type="match status" value="1"/>
</dbReference>
<keyword evidence="3 6" id="KW-0812">Transmembrane</keyword>
<dbReference type="InterPro" id="IPR000276">
    <property type="entry name" value="GPCR_Rhodpsn"/>
</dbReference>
<comment type="caution">
    <text evidence="8">The sequence shown here is derived from an EMBL/GenBank/DDBJ whole genome shotgun (WGS) entry which is preliminary data.</text>
</comment>
<dbReference type="CDD" id="cd14978">
    <property type="entry name" value="7tmA_FMRFamide_R-like"/>
    <property type="match status" value="1"/>
</dbReference>
<feature type="transmembrane region" description="Helical" evidence="6">
    <location>
        <begin position="230"/>
        <end position="253"/>
    </location>
</feature>
<protein>
    <submittedName>
        <fullName evidence="8">FMRFamide receptor</fullName>
    </submittedName>
</protein>
<feature type="transmembrane region" description="Helical" evidence="6">
    <location>
        <begin position="311"/>
        <end position="333"/>
    </location>
</feature>
<sequence length="396" mass="44903">MSANYSEFNSEEEFLDIFNISSEHEILLNNSHHAVNEFGFVNIFDESTSATLQFVLAGVLLTAVAFFGVLGNILSIFVLSQKKIHASLTVLLIALSLCDLFVCVLLIIVKGLPILLKYFQIGSSYLRLICVPKKIIYPILQSVQLGSTYFTVAITGERLFAVIWPLESRSFCTYRNSKRLSVGIGIFSILSNSLMFYTTSQRQEVFHETNLSCQSLPPTDIPEYVNHLRLGIYVVVHYLFPLIAVILANVIIVRKIHTKNAKRETLTQNQLKEIKLTNMLIVVVLVYVICNIFRVINSFTTNIFNATYGELVALTDFLVSFNSAVNYLIYCAYGKSFRDSFVKIFCKCGKDHSRRRSDSILNETVVQEMSAIKSIRKFSKDVMTTFGKSQKYNIRD</sequence>
<reference evidence="8 9" key="1">
    <citation type="submission" date="2015-12" db="EMBL/GenBank/DDBJ databases">
        <title>The genome of Folsomia candida.</title>
        <authorList>
            <person name="Faddeeva A."/>
            <person name="Derks M.F."/>
            <person name="Anvar Y."/>
            <person name="Smit S."/>
            <person name="Van Straalen N."/>
            <person name="Roelofs D."/>
        </authorList>
    </citation>
    <scope>NUCLEOTIDE SEQUENCE [LARGE SCALE GENOMIC DNA]</scope>
    <source>
        <strain evidence="8 9">VU population</strain>
        <tissue evidence="8">Whole body</tissue>
    </source>
</reference>
<dbReference type="PROSITE" id="PS50262">
    <property type="entry name" value="G_PROTEIN_RECEP_F1_2"/>
    <property type="match status" value="1"/>
</dbReference>
<proteinExistence type="inferred from homology"/>
<keyword evidence="8" id="KW-0675">Receptor</keyword>
<dbReference type="InterPro" id="IPR052954">
    <property type="entry name" value="GPCR-Ligand_Int"/>
</dbReference>
<keyword evidence="9" id="KW-1185">Reference proteome</keyword>
<evidence type="ECO:0000256" key="2">
    <source>
        <dbReference type="ARBA" id="ARBA00010663"/>
    </source>
</evidence>
<evidence type="ECO:0000313" key="9">
    <source>
        <dbReference type="Proteomes" id="UP000198287"/>
    </source>
</evidence>
<dbReference type="Proteomes" id="UP000198287">
    <property type="component" value="Unassembled WGS sequence"/>
</dbReference>
<feature type="transmembrane region" description="Helical" evidence="6">
    <location>
        <begin position="91"/>
        <end position="115"/>
    </location>
</feature>
<feature type="domain" description="G-protein coupled receptors family 1 profile" evidence="7">
    <location>
        <begin position="71"/>
        <end position="330"/>
    </location>
</feature>
<dbReference type="GO" id="GO:0016020">
    <property type="term" value="C:membrane"/>
    <property type="evidence" value="ECO:0007669"/>
    <property type="project" value="UniProtKB-SubCell"/>
</dbReference>
<dbReference type="SUPFAM" id="SSF81321">
    <property type="entry name" value="Family A G protein-coupled receptor-like"/>
    <property type="match status" value="1"/>
</dbReference>
<feature type="transmembrane region" description="Helical" evidence="6">
    <location>
        <begin position="274"/>
        <end position="296"/>
    </location>
</feature>
<dbReference type="Gene3D" id="1.20.1070.10">
    <property type="entry name" value="Rhodopsin 7-helix transmembrane proteins"/>
    <property type="match status" value="1"/>
</dbReference>